<evidence type="ECO:0000313" key="3">
    <source>
        <dbReference type="Proteomes" id="UP000504632"/>
    </source>
</evidence>
<reference evidence="4" key="1">
    <citation type="submission" date="2025-08" db="UniProtKB">
        <authorList>
            <consortium name="RefSeq"/>
        </authorList>
    </citation>
    <scope>IDENTIFICATION</scope>
</reference>
<dbReference type="InterPro" id="IPR052303">
    <property type="entry name" value="CEFIP"/>
</dbReference>
<dbReference type="RefSeq" id="XP_030635043.1">
    <property type="nucleotide sequence ID" value="XM_030779183.1"/>
</dbReference>
<feature type="region of interest" description="Disordered" evidence="1">
    <location>
        <begin position="258"/>
        <end position="282"/>
    </location>
</feature>
<feature type="compositionally biased region" description="Basic and acidic residues" evidence="1">
    <location>
        <begin position="1327"/>
        <end position="1341"/>
    </location>
</feature>
<feature type="compositionally biased region" description="Basic and acidic residues" evidence="1">
    <location>
        <begin position="1052"/>
        <end position="1074"/>
    </location>
</feature>
<proteinExistence type="predicted"/>
<feature type="region of interest" description="Disordered" evidence="1">
    <location>
        <begin position="558"/>
        <end position="599"/>
    </location>
</feature>
<evidence type="ECO:0000259" key="2">
    <source>
        <dbReference type="Pfam" id="PF15232"/>
    </source>
</evidence>
<feature type="region of interest" description="Disordered" evidence="1">
    <location>
        <begin position="744"/>
        <end position="772"/>
    </location>
</feature>
<feature type="compositionally biased region" description="Polar residues" evidence="1">
    <location>
        <begin position="269"/>
        <end position="282"/>
    </location>
</feature>
<feature type="domain" description="DUF4585" evidence="2">
    <location>
        <begin position="1398"/>
        <end position="1462"/>
    </location>
</feature>
<evidence type="ECO:0000256" key="1">
    <source>
        <dbReference type="SAM" id="MobiDB-lite"/>
    </source>
</evidence>
<feature type="region of interest" description="Disordered" evidence="1">
    <location>
        <begin position="78"/>
        <end position="101"/>
    </location>
</feature>
<feature type="region of interest" description="Disordered" evidence="1">
    <location>
        <begin position="1008"/>
        <end position="1076"/>
    </location>
</feature>
<dbReference type="PANTHER" id="PTHR33775">
    <property type="entry name" value="CARDIAC-ENRICHED FHL2-INTERACTING PROTEIN-RELATED"/>
    <property type="match status" value="1"/>
</dbReference>
<dbReference type="InterPro" id="IPR027838">
    <property type="entry name" value="DUF4585"/>
</dbReference>
<dbReference type="OrthoDB" id="8945866at2759"/>
<keyword evidence="3" id="KW-1185">Reference proteome</keyword>
<feature type="region of interest" description="Disordered" evidence="1">
    <location>
        <begin position="1125"/>
        <end position="1193"/>
    </location>
</feature>
<gene>
    <name evidence="4" type="primary">c7h4orf54</name>
</gene>
<dbReference type="CTD" id="118231299"/>
<dbReference type="GeneID" id="115816218"/>
<feature type="compositionally biased region" description="Basic and acidic residues" evidence="1">
    <location>
        <begin position="1147"/>
        <end position="1159"/>
    </location>
</feature>
<dbReference type="Proteomes" id="UP000504632">
    <property type="component" value="Chromosome 7"/>
</dbReference>
<name>A0A6J2VSX7_CHACN</name>
<feature type="compositionally biased region" description="Basic and acidic residues" evidence="1">
    <location>
        <begin position="744"/>
        <end position="753"/>
    </location>
</feature>
<protein>
    <submittedName>
        <fullName evidence="4">Uncharacterized protein C4orf54 homolog</fullName>
    </submittedName>
</protein>
<feature type="region of interest" description="Disordered" evidence="1">
    <location>
        <begin position="1302"/>
        <end position="1361"/>
    </location>
</feature>
<dbReference type="Pfam" id="PF15232">
    <property type="entry name" value="DUF4585"/>
    <property type="match status" value="1"/>
</dbReference>
<dbReference type="PANTHER" id="PTHR33775:SF4">
    <property type="entry name" value="CHROMOSOME 4 OPEN READING FRAME 54"/>
    <property type="match status" value="1"/>
</dbReference>
<accession>A0A6J2VSX7</accession>
<organism evidence="3 4">
    <name type="scientific">Chanos chanos</name>
    <name type="common">Milkfish</name>
    <name type="synonym">Mugil chanos</name>
    <dbReference type="NCBI Taxonomy" id="29144"/>
    <lineage>
        <taxon>Eukaryota</taxon>
        <taxon>Metazoa</taxon>
        <taxon>Chordata</taxon>
        <taxon>Craniata</taxon>
        <taxon>Vertebrata</taxon>
        <taxon>Euteleostomi</taxon>
        <taxon>Actinopterygii</taxon>
        <taxon>Neopterygii</taxon>
        <taxon>Teleostei</taxon>
        <taxon>Ostariophysi</taxon>
        <taxon>Gonorynchiformes</taxon>
        <taxon>Chanidae</taxon>
        <taxon>Chanos</taxon>
    </lineage>
</organism>
<dbReference type="InParanoid" id="A0A6J2VSX7"/>
<sequence>MAASEKALIYQENNNPIKNRLSDKDIHMIGTQDETNYVDLNNLLDLKFDDTKTVKVTFTGEASQLAIFKCGGTNVSTSTDKVHGENEQTHTPTHSPTIGGKSINHEFSGDVRTDEHVAGDCSGSFETATSSEIPQINENFTDCPESPIENQVAETDAKIDNNAEMISNDDDCEILQYTDVYLSRKTDSEDDVSVVLSDHCLFDTIEDESHYITTHEIQLSELDHDVDFDGVGSSWDIEDDHQVFSFVDYASFDSDETIGGKEDSASARVKSNQAQSNTSGAAVSSKIESDLCDTDKCASSDESLSKNQNGIGNSAGQIHLSIKTTSRAINEPSNVQEKENILYHAKHTGDMSRYVFRGADTKADKICDSTKCFIALPGRLHFGHKLKGKDVNEYSSGASSAVSELDDADKEVRNLTARAFKSLAYPYFDAINFSTSSESSASEHGLGINRWSTFVDLKYGNIKGRDQNLVAHKSSTSNFRLAKNRDSKGITGLTLTSMRAPPVEIFALNGNLAAHKNASSSTKKIEMMGKFGQGQSGVIRLTETLNFRCNVKAGLSGNERRVKSAQNTTGSRSTDEVTDTLPGGQESEASKRSCNAGEAMEDTHKKAIFASSLLKNVISKKMQFEQERKMERGEICEPHHAPSPCFQTHEHETHREKVATKESGGLQRQSSKFSEADSDFTIVCVDELGDIVDSNSGDAKDDCHRDDTGFDTKKGAFEASKSTLLRSQNSAFRSWRDGELEFQKEHKNDKTPEGKLPPSDTNLGETDLHSDQERSKLTKMSHLFVPSIQLLSDGGDAKKSLQNMNYSTHASVDHGDGGGMQLRSGNTLYVSDTTKNAVTTNSPEIKISLRSVKDNKNDPLNIAKLLTPNIGCSAANLIKAADDSKYQALAAAFKGDSSDKVPHFMVRDIRENKGKLQTPIHQVRDVRKLVKSSYHFVSLDNNEGKSNVSADGEYKVFKQGPYRNPTSLSPIVIKCQSVNTNSNVKQSANLIELSKRRLNEDILDVARSSPQVPTEGAKNGTAPVNRSPGRAPVINTKQPKSEPSESPTGLRIETRTATRRQEKPNETVEKKPETKMANQAALEKLQAAVKTMEQLYVFDKNEWKRKTEPQPLTDSHVLSLIAREEHGGSEEEQGDTSSSVATANAEKLVRRDSYTKTDKTPPAVVQSTASEVYPNREEKEPSKTSSTSVSREERNGLKAFVHQGGITGNKSVCALSQSQKASVCTTANSSIKASQMYASSPSKSFVPKSPKLPISLKISHPKRVVEERQRPNGSEADRFAPAQDPENYLTIPVKSHAGNAMQAATSGREKTSVYTMQTTGGVGPSDRLGHGDSRRHGESRQSPKRSSIVMETRSPDTPTATIYHHPLPMTVSAAQPQVICFSPTMQPPPPPPVDHFQPTQRKMLLDPTTGNYYLVDTPVQPATRRLFDPETGQYVDIPMPQQPMTPMPMPISPLALSPGAYSHTYMFYPGYMPTPTVIPARTIQSQLSMQSEADERDKTHIGQQGDGAYMETPYYVASGKSPQAAPMAQHVTTGRSTDGKPVISITSQQGPRIIAPPSFDGTTMSFVVEHR</sequence>
<evidence type="ECO:0000313" key="4">
    <source>
        <dbReference type="RefSeq" id="XP_030635043.1"/>
    </source>
</evidence>